<dbReference type="STRING" id="188906.SAMN04488526_1729"/>
<dbReference type="Pfam" id="PF00994">
    <property type="entry name" value="MoCF_biosynth"/>
    <property type="match status" value="1"/>
</dbReference>
<dbReference type="SUPFAM" id="SSF63867">
    <property type="entry name" value="MoeA C-terminal domain-like"/>
    <property type="match status" value="1"/>
</dbReference>
<dbReference type="SMART" id="SM00852">
    <property type="entry name" value="MoCF_biosynth"/>
    <property type="match status" value="1"/>
</dbReference>
<dbReference type="Pfam" id="PF03453">
    <property type="entry name" value="MoeA_N"/>
    <property type="match status" value="1"/>
</dbReference>
<evidence type="ECO:0000256" key="6">
    <source>
        <dbReference type="RuleBase" id="RU365090"/>
    </source>
</evidence>
<dbReference type="InterPro" id="IPR036425">
    <property type="entry name" value="MoaB/Mog-like_dom_sf"/>
</dbReference>
<dbReference type="GO" id="GO:0005829">
    <property type="term" value="C:cytosol"/>
    <property type="evidence" value="ECO:0007669"/>
    <property type="project" value="TreeGrafter"/>
</dbReference>
<evidence type="ECO:0000259" key="7">
    <source>
        <dbReference type="SMART" id="SM00852"/>
    </source>
</evidence>
<evidence type="ECO:0000256" key="4">
    <source>
        <dbReference type="ARBA" id="ARBA00023150"/>
    </source>
</evidence>
<comment type="function">
    <text evidence="1 6">Catalyzes the insertion of molybdate into adenylated molybdopterin with the concomitant release of AMP.</text>
</comment>
<dbReference type="Pfam" id="PF03454">
    <property type="entry name" value="MoeA_C"/>
    <property type="match status" value="1"/>
</dbReference>
<reference evidence="8 9" key="1">
    <citation type="submission" date="2016-10" db="EMBL/GenBank/DDBJ databases">
        <authorList>
            <person name="de Groot N.N."/>
        </authorList>
    </citation>
    <scope>NUCLEOTIDE SEQUENCE [LARGE SCALE GENOMIC DNA]</scope>
    <source>
        <strain evidence="8 9">DSM 14858</strain>
    </source>
</reference>
<gene>
    <name evidence="8" type="ORF">SAMN04488526_1729</name>
</gene>
<evidence type="ECO:0000313" key="9">
    <source>
        <dbReference type="Proteomes" id="UP000199283"/>
    </source>
</evidence>
<dbReference type="SUPFAM" id="SSF53218">
    <property type="entry name" value="Molybdenum cofactor biosynthesis proteins"/>
    <property type="match status" value="1"/>
</dbReference>
<dbReference type="InterPro" id="IPR005110">
    <property type="entry name" value="MoeA_linker/N"/>
</dbReference>
<dbReference type="EMBL" id="FNZQ01000002">
    <property type="protein sequence ID" value="SEK98289.1"/>
    <property type="molecule type" value="Genomic_DNA"/>
</dbReference>
<keyword evidence="6" id="KW-0479">Metal-binding</keyword>
<dbReference type="CDD" id="cd00887">
    <property type="entry name" value="MoeA"/>
    <property type="match status" value="1"/>
</dbReference>
<dbReference type="InterPro" id="IPR001453">
    <property type="entry name" value="MoaB/Mog_dom"/>
</dbReference>
<evidence type="ECO:0000256" key="5">
    <source>
        <dbReference type="ARBA" id="ARBA00047317"/>
    </source>
</evidence>
<dbReference type="InterPro" id="IPR036135">
    <property type="entry name" value="MoeA_linker/N_sf"/>
</dbReference>
<sequence length="390" mass="40601">MISVAEATARLLLLVDVLPSEQVPLRAASGRIMAGPLTAQHDQPPFPASAMDGYAIAGNATAGDMFRVIGTSAAGHPFGRPVAAGEAVRIFTGAPLPDGATRVVIQEDIARNGDEIRITTDPGPATHIRPEAGDFAKGMSWHSKTPLGSRDVTLLAAMGHNAVPVVRKPVVAFIMTGDELRMPGETLNPGQITASNGFGLAAMVEGAGADARLLPIARDTVDSLEQAFALARDADLIVTIGGASVGDHDLVAGSARDAGLDMAFHKVAMRPGKPLLAGRIGSSTLIGLPGNPVSSMVCGVIFILPLIRRMLGLPPELTETSHVLATSVPANGPRQHYMRGRLSPEGVVVEPRQDSSLLSVLARADLLVVRPPDDPALPIGHRVRTVMLPS</sequence>
<dbReference type="Proteomes" id="UP000199283">
    <property type="component" value="Unassembled WGS sequence"/>
</dbReference>
<dbReference type="InterPro" id="IPR038987">
    <property type="entry name" value="MoeA-like"/>
</dbReference>
<dbReference type="GO" id="GO:0061599">
    <property type="term" value="F:molybdopterin molybdotransferase activity"/>
    <property type="evidence" value="ECO:0007669"/>
    <property type="project" value="UniProtKB-UniRule"/>
</dbReference>
<dbReference type="OrthoDB" id="9804758at2"/>
<keyword evidence="6 8" id="KW-0808">Transferase</keyword>
<comment type="cofactor">
    <cofactor evidence="6">
        <name>Mg(2+)</name>
        <dbReference type="ChEBI" id="CHEBI:18420"/>
    </cofactor>
</comment>
<evidence type="ECO:0000256" key="2">
    <source>
        <dbReference type="ARBA" id="ARBA00005046"/>
    </source>
</evidence>
<comment type="catalytic activity">
    <reaction evidence="5">
        <text>adenylyl-molybdopterin + molybdate = Mo-molybdopterin + AMP + H(+)</text>
        <dbReference type="Rhea" id="RHEA:35047"/>
        <dbReference type="ChEBI" id="CHEBI:15378"/>
        <dbReference type="ChEBI" id="CHEBI:36264"/>
        <dbReference type="ChEBI" id="CHEBI:62727"/>
        <dbReference type="ChEBI" id="CHEBI:71302"/>
        <dbReference type="ChEBI" id="CHEBI:456215"/>
        <dbReference type="EC" id="2.10.1.1"/>
    </reaction>
</comment>
<dbReference type="Gene3D" id="2.40.340.10">
    <property type="entry name" value="MoeA, C-terminal, domain IV"/>
    <property type="match status" value="1"/>
</dbReference>
<dbReference type="Gene3D" id="3.40.980.10">
    <property type="entry name" value="MoaB/Mog-like domain"/>
    <property type="match status" value="1"/>
</dbReference>
<keyword evidence="4 6" id="KW-0501">Molybdenum cofactor biosynthesis</keyword>
<feature type="domain" description="MoaB/Mog" evidence="7">
    <location>
        <begin position="172"/>
        <end position="309"/>
    </location>
</feature>
<evidence type="ECO:0000256" key="3">
    <source>
        <dbReference type="ARBA" id="ARBA00010763"/>
    </source>
</evidence>
<accession>A0A1H7LHI5</accession>
<dbReference type="SUPFAM" id="SSF63882">
    <property type="entry name" value="MoeA N-terminal region -like"/>
    <property type="match status" value="1"/>
</dbReference>
<dbReference type="RefSeq" id="WP_092761815.1">
    <property type="nucleotide sequence ID" value="NZ_FNZQ01000002.1"/>
</dbReference>
<dbReference type="UniPathway" id="UPA00344"/>
<protein>
    <recommendedName>
        <fullName evidence="6">Molybdopterin molybdenumtransferase</fullName>
        <ecNumber evidence="6">2.10.1.1</ecNumber>
    </recommendedName>
</protein>
<keyword evidence="6" id="KW-0500">Molybdenum</keyword>
<dbReference type="GO" id="GO:0046872">
    <property type="term" value="F:metal ion binding"/>
    <property type="evidence" value="ECO:0007669"/>
    <property type="project" value="UniProtKB-UniRule"/>
</dbReference>
<proteinExistence type="inferred from homology"/>
<dbReference type="EC" id="2.10.1.1" evidence="6"/>
<keyword evidence="9" id="KW-1185">Reference proteome</keyword>
<dbReference type="InterPro" id="IPR005111">
    <property type="entry name" value="MoeA_C_domain_IV"/>
</dbReference>
<dbReference type="PANTHER" id="PTHR10192">
    <property type="entry name" value="MOLYBDOPTERIN BIOSYNTHESIS PROTEIN"/>
    <property type="match status" value="1"/>
</dbReference>
<name>A0A1H7LHI5_9RHOB</name>
<dbReference type="GO" id="GO:0006777">
    <property type="term" value="P:Mo-molybdopterin cofactor biosynthetic process"/>
    <property type="evidence" value="ECO:0007669"/>
    <property type="project" value="UniProtKB-UniRule"/>
</dbReference>
<comment type="pathway">
    <text evidence="2 6">Cofactor biosynthesis; molybdopterin biosynthesis.</text>
</comment>
<keyword evidence="6" id="KW-0460">Magnesium</keyword>
<comment type="similarity">
    <text evidence="3 6">Belongs to the MoeA family.</text>
</comment>
<evidence type="ECO:0000313" key="8">
    <source>
        <dbReference type="EMBL" id="SEK98289.1"/>
    </source>
</evidence>
<evidence type="ECO:0000256" key="1">
    <source>
        <dbReference type="ARBA" id="ARBA00002901"/>
    </source>
</evidence>
<dbReference type="AlphaFoldDB" id="A0A1H7LHI5"/>
<dbReference type="InterPro" id="IPR036688">
    <property type="entry name" value="MoeA_C_domain_IV_sf"/>
</dbReference>
<dbReference type="PANTHER" id="PTHR10192:SF5">
    <property type="entry name" value="GEPHYRIN"/>
    <property type="match status" value="1"/>
</dbReference>
<organism evidence="8 9">
    <name type="scientific">Jannaschia helgolandensis</name>
    <dbReference type="NCBI Taxonomy" id="188906"/>
    <lineage>
        <taxon>Bacteria</taxon>
        <taxon>Pseudomonadati</taxon>
        <taxon>Pseudomonadota</taxon>
        <taxon>Alphaproteobacteria</taxon>
        <taxon>Rhodobacterales</taxon>
        <taxon>Roseobacteraceae</taxon>
        <taxon>Jannaschia</taxon>
    </lineage>
</organism>
<dbReference type="Gene3D" id="2.170.190.11">
    <property type="entry name" value="Molybdopterin biosynthesis moea protein, domain 3"/>
    <property type="match status" value="1"/>
</dbReference>
<dbReference type="Gene3D" id="3.90.105.10">
    <property type="entry name" value="Molybdopterin biosynthesis moea protein, domain 2"/>
    <property type="match status" value="1"/>
</dbReference>